<reference evidence="1 2" key="1">
    <citation type="submission" date="2019-02" db="EMBL/GenBank/DDBJ databases">
        <title>Genome sequencing of the rare red list fungi Hericium alpestre (H. flagellum).</title>
        <authorList>
            <person name="Buettner E."/>
            <person name="Kellner H."/>
        </authorList>
    </citation>
    <scope>NUCLEOTIDE SEQUENCE [LARGE SCALE GENOMIC DNA]</scope>
    <source>
        <strain evidence="1 2">DSM 108284</strain>
    </source>
</reference>
<gene>
    <name evidence="1" type="ORF">EWM64_g933</name>
</gene>
<name>A0A4Z0A9V9_9AGAM</name>
<comment type="caution">
    <text evidence="1">The sequence shown here is derived from an EMBL/GenBank/DDBJ whole genome shotgun (WGS) entry which is preliminary data.</text>
</comment>
<accession>A0A4Z0A9V9</accession>
<organism evidence="1 2">
    <name type="scientific">Hericium alpestre</name>
    <dbReference type="NCBI Taxonomy" id="135208"/>
    <lineage>
        <taxon>Eukaryota</taxon>
        <taxon>Fungi</taxon>
        <taxon>Dikarya</taxon>
        <taxon>Basidiomycota</taxon>
        <taxon>Agaricomycotina</taxon>
        <taxon>Agaricomycetes</taxon>
        <taxon>Russulales</taxon>
        <taxon>Hericiaceae</taxon>
        <taxon>Hericium</taxon>
    </lineage>
</organism>
<evidence type="ECO:0000313" key="1">
    <source>
        <dbReference type="EMBL" id="TFY83091.1"/>
    </source>
</evidence>
<keyword evidence="2" id="KW-1185">Reference proteome</keyword>
<dbReference type="EMBL" id="SFCI01000054">
    <property type="protein sequence ID" value="TFY83091.1"/>
    <property type="molecule type" value="Genomic_DNA"/>
</dbReference>
<protein>
    <submittedName>
        <fullName evidence="1">Uncharacterized protein</fullName>
    </submittedName>
</protein>
<sequence length="365" mass="40439">MNSKFEVPSEQDGLLMQAEYSAATPWTDLAIDNAEGSALYVPWIASLAASPALTYLRSYSPIAQAILSGPFEFQKLKILHARGCHDWLGLGAVLNSTPGVTSLTISQAAPFPTTADGRILRLASDVLPNLEMLHCPSALIGELLIGRPVHDLHVERTGTVNPWDVDEEGMQQMYTEHTPDADVVGLLACSGAPIRRLHISALAFQKPRLEFGYDDTVADHMEGLKHLEKLSFNPMDDMVDVLAPSSRPINSHVKTVCARLSKTSGELDLQKEHMLVTQYFALAYPRATKFAFTSHIKWHLHEQRGEPTWIPAVKSSLKDVLRVRIMRLGEKGETVTDIRGFLKGLFTEEELTSPQLRHTLGLEEE</sequence>
<proteinExistence type="predicted"/>
<evidence type="ECO:0000313" key="2">
    <source>
        <dbReference type="Proteomes" id="UP000298061"/>
    </source>
</evidence>
<dbReference type="Proteomes" id="UP000298061">
    <property type="component" value="Unassembled WGS sequence"/>
</dbReference>
<dbReference type="AlphaFoldDB" id="A0A4Z0A9V9"/>